<evidence type="ECO:0000313" key="4">
    <source>
        <dbReference type="Proteomes" id="UP000671399"/>
    </source>
</evidence>
<reference evidence="3 4" key="1">
    <citation type="submission" date="2021-03" db="EMBL/GenBank/DDBJ databases">
        <authorList>
            <person name="Lee D.-H."/>
        </authorList>
    </citation>
    <scope>NUCLEOTIDE SEQUENCE [LARGE SCALE GENOMIC DNA]</scope>
    <source>
        <strain evidence="3 4">MMS20-R2-23</strain>
    </source>
</reference>
<evidence type="ECO:0000313" key="3">
    <source>
        <dbReference type="EMBL" id="MBO4160980.1"/>
    </source>
</evidence>
<sequence>MTVATLLARATRRTVLAHVRHVRPVAPHRADGLVAQVYGQVERDFGMLAPPVALHSPAPRVLAASWTMLRETLVATGPAGRPAKEAVAAAVSAANRCPYCVDVHGAALVGLLPGGGGAGPAVAGLDDGPWGPLARWARRPSPHGPAGPPPAPPDQLPELVGVAVVFHYLNRMVNVFLRDSPLPDTPSVARGVVQRTAARVMGALARRPCPPGAAVVLLPAAPRPADLVWAGPTVLAEALARGYATIEDGGRQVVPAGVRELVAARCADPKDGPTGISARPWVEDVVAGLSPVERPAGRLALLTAFASYQVSDAVVADFRAHHPGDDALVTLTAWAALTAARRYGPALAGVPDVPDPTS</sequence>
<dbReference type="InterPro" id="IPR029032">
    <property type="entry name" value="AhpD-like"/>
</dbReference>
<name>A0ABS3V5W4_9ACTN</name>
<dbReference type="Proteomes" id="UP000671399">
    <property type="component" value="Unassembled WGS sequence"/>
</dbReference>
<dbReference type="Gene3D" id="1.20.1290.10">
    <property type="entry name" value="AhpD-like"/>
    <property type="match status" value="2"/>
</dbReference>
<evidence type="ECO:0000259" key="2">
    <source>
        <dbReference type="Pfam" id="PF02627"/>
    </source>
</evidence>
<evidence type="ECO:0000256" key="1">
    <source>
        <dbReference type="SAM" id="MobiDB-lite"/>
    </source>
</evidence>
<proteinExistence type="predicted"/>
<organism evidence="3 4">
    <name type="scientific">Micromonospora antibiotica</name>
    <dbReference type="NCBI Taxonomy" id="2807623"/>
    <lineage>
        <taxon>Bacteria</taxon>
        <taxon>Bacillati</taxon>
        <taxon>Actinomycetota</taxon>
        <taxon>Actinomycetes</taxon>
        <taxon>Micromonosporales</taxon>
        <taxon>Micromonosporaceae</taxon>
        <taxon>Micromonospora</taxon>
    </lineage>
</organism>
<dbReference type="SUPFAM" id="SSF69118">
    <property type="entry name" value="AhpD-like"/>
    <property type="match status" value="2"/>
</dbReference>
<gene>
    <name evidence="3" type="ORF">JQN83_09145</name>
</gene>
<protein>
    <submittedName>
        <fullName evidence="3">Carboxymuconolactone decarboxylase family protein</fullName>
    </submittedName>
</protein>
<comment type="caution">
    <text evidence="3">The sequence shown here is derived from an EMBL/GenBank/DDBJ whole genome shotgun (WGS) entry which is preliminary data.</text>
</comment>
<feature type="region of interest" description="Disordered" evidence="1">
    <location>
        <begin position="135"/>
        <end position="154"/>
    </location>
</feature>
<dbReference type="EMBL" id="JAGFWR010000003">
    <property type="protein sequence ID" value="MBO4160980.1"/>
    <property type="molecule type" value="Genomic_DNA"/>
</dbReference>
<feature type="domain" description="Carboxymuconolactone decarboxylase-like" evidence="2">
    <location>
        <begin position="63"/>
        <end position="108"/>
    </location>
</feature>
<dbReference type="InterPro" id="IPR003779">
    <property type="entry name" value="CMD-like"/>
</dbReference>
<accession>A0ABS3V5W4</accession>
<dbReference type="Pfam" id="PF02627">
    <property type="entry name" value="CMD"/>
    <property type="match status" value="1"/>
</dbReference>
<dbReference type="NCBIfam" id="TIGR00778">
    <property type="entry name" value="ahpD_dom"/>
    <property type="match status" value="1"/>
</dbReference>
<feature type="compositionally biased region" description="Pro residues" evidence="1">
    <location>
        <begin position="142"/>
        <end position="154"/>
    </location>
</feature>
<keyword evidence="4" id="KW-1185">Reference proteome</keyword>
<dbReference type="InterPro" id="IPR004675">
    <property type="entry name" value="AhpD_core"/>
</dbReference>